<accession>A0A813WKS1</accession>
<comment type="caution">
    <text evidence="2">The sequence shown here is derived from an EMBL/GenBank/DDBJ whole genome shotgun (WGS) entry which is preliminary data.</text>
</comment>
<dbReference type="Proteomes" id="UP000663877">
    <property type="component" value="Unassembled WGS sequence"/>
</dbReference>
<evidence type="ECO:0000313" key="5">
    <source>
        <dbReference type="Proteomes" id="UP000663832"/>
    </source>
</evidence>
<evidence type="ECO:0000313" key="3">
    <source>
        <dbReference type="EMBL" id="CAF1550487.1"/>
    </source>
</evidence>
<evidence type="ECO:0000313" key="4">
    <source>
        <dbReference type="EMBL" id="CAF1550695.1"/>
    </source>
</evidence>
<name>A0A813WKS1_9BILA</name>
<sequence>MSSSPSSHWVESLFPPQYSIRDYRATFQPDHQRVRRYITTLSSFDAPTLAAIYEQSYLFTLIQRLAKQEEDNEKKIQSKTKTQANQTQPVDSVLDIRLIRSYLEKHKEKEDAEKKSDHIENLWTSDEISIIRSAYMKVHDDCLRLKSENDYYRNQLEIIQNKFNETNQILEKLQEEHLELKKIHTRWTIRTNSSEQILDQQRQENKELIEHIEKLTEQNEFYRRNHLQMQTNLLEKQTRVEHLERKIDHYDQTIKNECDRRIDLVEKRSQTAKERYKIEQNKLQTKLDKEQDLRRQNLLALDQLRKHVPLAIPQENEQSLCDIKHVKYV</sequence>
<dbReference type="EMBL" id="CAJNOM010000725">
    <property type="protein sequence ID" value="CAF1550695.1"/>
    <property type="molecule type" value="Genomic_DNA"/>
</dbReference>
<feature type="coiled-coil region" evidence="1">
    <location>
        <begin position="156"/>
        <end position="293"/>
    </location>
</feature>
<gene>
    <name evidence="2" type="ORF">BJG266_LOCUS8158</name>
    <name evidence="3" type="ORF">QVE165_LOCUS47044</name>
    <name evidence="4" type="ORF">QVE165_LOCUS47062</name>
</gene>
<dbReference type="EMBL" id="CAJNOI010000025">
    <property type="protein sequence ID" value="CAF0856853.1"/>
    <property type="molecule type" value="Genomic_DNA"/>
</dbReference>
<evidence type="ECO:0000313" key="6">
    <source>
        <dbReference type="Proteomes" id="UP000663877"/>
    </source>
</evidence>
<organism evidence="2 6">
    <name type="scientific">Adineta steineri</name>
    <dbReference type="NCBI Taxonomy" id="433720"/>
    <lineage>
        <taxon>Eukaryota</taxon>
        <taxon>Metazoa</taxon>
        <taxon>Spiralia</taxon>
        <taxon>Gnathifera</taxon>
        <taxon>Rotifera</taxon>
        <taxon>Eurotatoria</taxon>
        <taxon>Bdelloidea</taxon>
        <taxon>Adinetida</taxon>
        <taxon>Adinetidae</taxon>
        <taxon>Adineta</taxon>
    </lineage>
</organism>
<dbReference type="OrthoDB" id="10015499at2759"/>
<dbReference type="Proteomes" id="UP000663832">
    <property type="component" value="Unassembled WGS sequence"/>
</dbReference>
<keyword evidence="1" id="KW-0175">Coiled coil</keyword>
<reference evidence="2" key="1">
    <citation type="submission" date="2021-02" db="EMBL/GenBank/DDBJ databases">
        <authorList>
            <person name="Nowell W R."/>
        </authorList>
    </citation>
    <scope>NUCLEOTIDE SEQUENCE</scope>
</reference>
<evidence type="ECO:0000256" key="1">
    <source>
        <dbReference type="SAM" id="Coils"/>
    </source>
</evidence>
<keyword evidence="5" id="KW-1185">Reference proteome</keyword>
<evidence type="ECO:0000313" key="2">
    <source>
        <dbReference type="EMBL" id="CAF0856853.1"/>
    </source>
</evidence>
<dbReference type="AlphaFoldDB" id="A0A813WKS1"/>
<protein>
    <submittedName>
        <fullName evidence="2">Uncharacterized protein</fullName>
    </submittedName>
</protein>
<proteinExistence type="predicted"/>
<dbReference type="EMBL" id="CAJNOM010000724">
    <property type="protein sequence ID" value="CAF1550487.1"/>
    <property type="molecule type" value="Genomic_DNA"/>
</dbReference>